<keyword evidence="2 4" id="KW-0067">ATP-binding</keyword>
<dbReference type="SUPFAM" id="SSF52540">
    <property type="entry name" value="P-loop containing nucleoside triphosphate hydrolases"/>
    <property type="match status" value="1"/>
</dbReference>
<dbReference type="InterPro" id="IPR050107">
    <property type="entry name" value="ABC_carbohydrate_import_ATPase"/>
</dbReference>
<dbReference type="PANTHER" id="PTHR43790:SF8">
    <property type="entry name" value="SUGAR ABC TRANSPORTER ATP-BINDING PROTEIN"/>
    <property type="match status" value="1"/>
</dbReference>
<dbReference type="EMBL" id="DRXE01000063">
    <property type="protein sequence ID" value="HHM67431.1"/>
    <property type="molecule type" value="Genomic_DNA"/>
</dbReference>
<feature type="domain" description="ABC transporter" evidence="3">
    <location>
        <begin position="4"/>
        <end position="247"/>
    </location>
</feature>
<keyword evidence="1" id="KW-0547">Nucleotide-binding</keyword>
<evidence type="ECO:0000256" key="1">
    <source>
        <dbReference type="ARBA" id="ARBA00022741"/>
    </source>
</evidence>
<gene>
    <name evidence="4" type="ORF">ENM28_01690</name>
</gene>
<name>A0A7C5VH59_9DEIN</name>
<dbReference type="PANTHER" id="PTHR43790">
    <property type="entry name" value="CARBOHYDRATE TRANSPORT ATP-BINDING PROTEIN MG119-RELATED"/>
    <property type="match status" value="1"/>
</dbReference>
<dbReference type="GO" id="GO:0005524">
    <property type="term" value="F:ATP binding"/>
    <property type="evidence" value="ECO:0007669"/>
    <property type="project" value="UniProtKB-KW"/>
</dbReference>
<dbReference type="SMART" id="SM00382">
    <property type="entry name" value="AAA"/>
    <property type="match status" value="1"/>
</dbReference>
<dbReference type="InterPro" id="IPR003439">
    <property type="entry name" value="ABC_transporter-like_ATP-bd"/>
</dbReference>
<evidence type="ECO:0000259" key="3">
    <source>
        <dbReference type="PROSITE" id="PS50893"/>
    </source>
</evidence>
<proteinExistence type="predicted"/>
<accession>A0A7C5VH59</accession>
<protein>
    <submittedName>
        <fullName evidence="4">Sugar ABC transporter ATP-binding protein</fullName>
    </submittedName>
</protein>
<dbReference type="CDD" id="cd03216">
    <property type="entry name" value="ABC_Carb_Monos_I"/>
    <property type="match status" value="1"/>
</dbReference>
<evidence type="ECO:0000256" key="2">
    <source>
        <dbReference type="ARBA" id="ARBA00022840"/>
    </source>
</evidence>
<dbReference type="PROSITE" id="PS50893">
    <property type="entry name" value="ABC_TRANSPORTER_2"/>
    <property type="match status" value="1"/>
</dbReference>
<evidence type="ECO:0000313" key="4">
    <source>
        <dbReference type="EMBL" id="HHM67431.1"/>
    </source>
</evidence>
<dbReference type="InterPro" id="IPR027417">
    <property type="entry name" value="P-loop_NTPase"/>
</dbReference>
<dbReference type="Gene3D" id="3.40.50.300">
    <property type="entry name" value="P-loop containing nucleotide triphosphate hydrolases"/>
    <property type="match status" value="1"/>
</dbReference>
<comment type="caution">
    <text evidence="4">The sequence shown here is derived from an EMBL/GenBank/DDBJ whole genome shotgun (WGS) entry which is preliminary data.</text>
</comment>
<sequence length="250" mass="26797">MALLSVQEVYKRFGAVEVLRGVSFALEGGEVVGLVGDNGAGKSTLMKLITGVYACDTGQILFDGHLLSVPGHSPARARTLGIEMVYQDLALAKQQDVAANVFLGREPQRRLLGLVSVVDRRAMERAAMEVLGRLGVRIPDPRLPVARLSGGQQQTVAIARALTFKPKLLILDEPTAALAVREVEHVLEVIRELKRQGIAIILISHRLPDVFAVTDRILVLRHGKVAADLPTRSTSMAEVVAHIVGATGGG</sequence>
<dbReference type="AlphaFoldDB" id="A0A7C5VH59"/>
<reference evidence="4" key="1">
    <citation type="journal article" date="2020" name="mSystems">
        <title>Genome- and Community-Level Interaction Insights into Carbon Utilization and Element Cycling Functions of Hydrothermarchaeota in Hydrothermal Sediment.</title>
        <authorList>
            <person name="Zhou Z."/>
            <person name="Liu Y."/>
            <person name="Xu W."/>
            <person name="Pan J."/>
            <person name="Luo Z.H."/>
            <person name="Li M."/>
        </authorList>
    </citation>
    <scope>NUCLEOTIDE SEQUENCE [LARGE SCALE GENOMIC DNA]</scope>
    <source>
        <strain evidence="4">SpSt-1071</strain>
    </source>
</reference>
<dbReference type="Pfam" id="PF00005">
    <property type="entry name" value="ABC_tran"/>
    <property type="match status" value="1"/>
</dbReference>
<dbReference type="GO" id="GO:0016887">
    <property type="term" value="F:ATP hydrolysis activity"/>
    <property type="evidence" value="ECO:0007669"/>
    <property type="project" value="InterPro"/>
</dbReference>
<dbReference type="InterPro" id="IPR003593">
    <property type="entry name" value="AAA+_ATPase"/>
</dbReference>
<organism evidence="4">
    <name type="scientific">Thermus caliditerrae</name>
    <dbReference type="NCBI Taxonomy" id="1330700"/>
    <lineage>
        <taxon>Bacteria</taxon>
        <taxon>Thermotogati</taxon>
        <taxon>Deinococcota</taxon>
        <taxon>Deinococci</taxon>
        <taxon>Thermales</taxon>
        <taxon>Thermaceae</taxon>
        <taxon>Thermus</taxon>
    </lineage>
</organism>